<dbReference type="SUPFAM" id="SSF48179">
    <property type="entry name" value="6-phosphogluconate dehydrogenase C-terminal domain-like"/>
    <property type="match status" value="1"/>
</dbReference>
<dbReference type="PRINTS" id="PR00084">
    <property type="entry name" value="MTLDHDRGNASE"/>
</dbReference>
<evidence type="ECO:0000256" key="1">
    <source>
        <dbReference type="ARBA" id="ARBA00023002"/>
    </source>
</evidence>
<dbReference type="PATRIC" id="fig|345309.4.peg.3657"/>
<dbReference type="Gene3D" id="1.10.1040.10">
    <property type="entry name" value="N-(1-d-carboxylethyl)-l-norvaline Dehydrogenase, domain 2"/>
    <property type="match status" value="1"/>
</dbReference>
<keyword evidence="1" id="KW-0560">Oxidoreductase</keyword>
<dbReference type="Pfam" id="PF01232">
    <property type="entry name" value="Mannitol_dh"/>
    <property type="match status" value="1"/>
</dbReference>
<comment type="caution">
    <text evidence="5">The sequence shown here is derived from an EMBL/GenBank/DDBJ whole genome shotgun (WGS) entry which is preliminary data.</text>
</comment>
<dbReference type="RefSeq" id="WP_045828206.1">
    <property type="nucleotide sequence ID" value="NZ_JZRB01000006.1"/>
</dbReference>
<dbReference type="PROSITE" id="PS00974">
    <property type="entry name" value="MANNITOL_DHGENASE"/>
    <property type="match status" value="1"/>
</dbReference>
<dbReference type="GO" id="GO:0019594">
    <property type="term" value="P:mannitol metabolic process"/>
    <property type="evidence" value="ECO:0007669"/>
    <property type="project" value="InterPro"/>
</dbReference>
<dbReference type="PANTHER" id="PTHR43362:SF1">
    <property type="entry name" value="MANNITOL DEHYDROGENASE 2-RELATED"/>
    <property type="match status" value="1"/>
</dbReference>
<dbReference type="PANTHER" id="PTHR43362">
    <property type="entry name" value="MANNITOL DEHYDROGENASE DSF1-RELATED"/>
    <property type="match status" value="1"/>
</dbReference>
<evidence type="ECO:0000313" key="5">
    <source>
        <dbReference type="EMBL" id="KJV36647.1"/>
    </source>
</evidence>
<dbReference type="InterPro" id="IPR050988">
    <property type="entry name" value="Mannitol_DH/Oxidoreductase"/>
</dbReference>
<dbReference type="SUPFAM" id="SSF51735">
    <property type="entry name" value="NAD(P)-binding Rossmann-fold domains"/>
    <property type="match status" value="1"/>
</dbReference>
<dbReference type="InterPro" id="IPR008927">
    <property type="entry name" value="6-PGluconate_DH-like_C_sf"/>
</dbReference>
<evidence type="ECO:0000259" key="3">
    <source>
        <dbReference type="Pfam" id="PF01232"/>
    </source>
</evidence>
<evidence type="ECO:0000259" key="4">
    <source>
        <dbReference type="Pfam" id="PF08125"/>
    </source>
</evidence>
<dbReference type="Pfam" id="PF08125">
    <property type="entry name" value="Mannitol_dh_C"/>
    <property type="match status" value="1"/>
</dbReference>
<feature type="domain" description="Mannitol dehydrogenase C-terminal" evidence="4">
    <location>
        <begin position="287"/>
        <end position="441"/>
    </location>
</feature>
<evidence type="ECO:0000313" key="6">
    <source>
        <dbReference type="Proteomes" id="UP000033651"/>
    </source>
</evidence>
<sequence length="493" mass="54243">MALTPSQLDRLPPGVDAPPFDRGKVTAGIAHIGVGAFHRAHLAIYTNLTLTDPDMASWGILGINLLEHDKPLADAFKAQQGLYSVSEFDPHGTRTTHVVGAMVEYLYAPVDGAAKVLQRLADPAIRIVSLTITEGGYLIDEHGQFRLDDATVKHDLEHPDEPKGAFGFIVGALARRRAAGVEPFTVMSCDNLRHNGAQAKKAVLAFAKARSPELAAWIDAQVDFPNGMVDRITPATTPAVRDELNAATGLTDEAPVVCEDFIQWVLEDKFRHGRPAWERHGVQIVDDVSPYEDAKIRLLNGSHQMLSYPAFLSGHRRVDLAVKDPLFNAYLTAFLNDDAGVWLKSLPGMDLGPYKKKLLDRFSNESIADQLDRLCLDGGSKIPGFLGPTITACLENGKDARRLAFLLAAYDRYVRVGKDDDGATYPLREPNAMRLVQPLIDSGSKETLIESVELVGPLPAKDERFRRQYDIYVDALEKHGVRKTLERLDALVD</sequence>
<feature type="domain" description="Mannitol dehydrogenase N-terminal" evidence="3">
    <location>
        <begin position="28"/>
        <end position="278"/>
    </location>
</feature>
<accession>A0A0F3L0C7</accession>
<keyword evidence="2" id="KW-0520">NAD</keyword>
<gene>
    <name evidence="5" type="ORF">VI08_03745</name>
</gene>
<dbReference type="OrthoDB" id="271711at2"/>
<dbReference type="Gene3D" id="3.40.50.720">
    <property type="entry name" value="NAD(P)-binding Rossmann-like Domain"/>
    <property type="match status" value="1"/>
</dbReference>
<organism evidence="5 6">
    <name type="scientific">Luteibacter yeojuensis</name>
    <dbReference type="NCBI Taxonomy" id="345309"/>
    <lineage>
        <taxon>Bacteria</taxon>
        <taxon>Pseudomonadati</taxon>
        <taxon>Pseudomonadota</taxon>
        <taxon>Gammaproteobacteria</taxon>
        <taxon>Lysobacterales</taxon>
        <taxon>Rhodanobacteraceae</taxon>
        <taxon>Luteibacter</taxon>
    </lineage>
</organism>
<dbReference type="GO" id="GO:0016616">
    <property type="term" value="F:oxidoreductase activity, acting on the CH-OH group of donors, NAD or NADP as acceptor"/>
    <property type="evidence" value="ECO:0007669"/>
    <property type="project" value="TreeGrafter"/>
</dbReference>
<dbReference type="InterPro" id="IPR036291">
    <property type="entry name" value="NAD(P)-bd_dom_sf"/>
</dbReference>
<keyword evidence="6" id="KW-1185">Reference proteome</keyword>
<dbReference type="EMBL" id="JZRB01000006">
    <property type="protein sequence ID" value="KJV36647.1"/>
    <property type="molecule type" value="Genomic_DNA"/>
</dbReference>
<dbReference type="InterPro" id="IPR013118">
    <property type="entry name" value="Mannitol_DH_C"/>
</dbReference>
<dbReference type="AlphaFoldDB" id="A0A0F3L0C7"/>
<dbReference type="InterPro" id="IPR013328">
    <property type="entry name" value="6PGD_dom2"/>
</dbReference>
<reference evidence="5 6" key="1">
    <citation type="submission" date="2015-03" db="EMBL/GenBank/DDBJ databases">
        <title>Draft genome sequence of Luteibacter yeojuensis strain SU11.</title>
        <authorList>
            <person name="Sulaiman J."/>
            <person name="Priya K."/>
            <person name="Chan K.-G."/>
        </authorList>
    </citation>
    <scope>NUCLEOTIDE SEQUENCE [LARGE SCALE GENOMIC DNA]</scope>
    <source>
        <strain evidence="5 6">SU11</strain>
    </source>
</reference>
<dbReference type="InterPro" id="IPR023027">
    <property type="entry name" value="Mannitol_DH_CS"/>
</dbReference>
<proteinExistence type="predicted"/>
<protein>
    <submittedName>
        <fullName evidence="5">Mannitol dehydrogenase</fullName>
    </submittedName>
</protein>
<dbReference type="Proteomes" id="UP000033651">
    <property type="component" value="Unassembled WGS sequence"/>
</dbReference>
<dbReference type="InterPro" id="IPR013131">
    <property type="entry name" value="Mannitol_DH_N"/>
</dbReference>
<evidence type="ECO:0000256" key="2">
    <source>
        <dbReference type="ARBA" id="ARBA00023027"/>
    </source>
</evidence>
<name>A0A0F3L0C7_9GAMM</name>
<dbReference type="InterPro" id="IPR000669">
    <property type="entry name" value="Mannitol_DH"/>
</dbReference>